<dbReference type="Proteomes" id="UP001557470">
    <property type="component" value="Unassembled WGS sequence"/>
</dbReference>
<gene>
    <name evidence="1" type="ORF">UPYG_G00078460</name>
</gene>
<evidence type="ECO:0000313" key="2">
    <source>
        <dbReference type="Proteomes" id="UP001557470"/>
    </source>
</evidence>
<name>A0ABD0XD79_UMBPY</name>
<reference evidence="1 2" key="1">
    <citation type="submission" date="2024-06" db="EMBL/GenBank/DDBJ databases">
        <authorList>
            <person name="Pan Q."/>
            <person name="Wen M."/>
            <person name="Jouanno E."/>
            <person name="Zahm M."/>
            <person name="Klopp C."/>
            <person name="Cabau C."/>
            <person name="Louis A."/>
            <person name="Berthelot C."/>
            <person name="Parey E."/>
            <person name="Roest Crollius H."/>
            <person name="Montfort J."/>
            <person name="Robinson-Rechavi M."/>
            <person name="Bouchez O."/>
            <person name="Lampietro C."/>
            <person name="Lopez Roques C."/>
            <person name="Donnadieu C."/>
            <person name="Postlethwait J."/>
            <person name="Bobe J."/>
            <person name="Verreycken H."/>
            <person name="Guiguen Y."/>
        </authorList>
    </citation>
    <scope>NUCLEOTIDE SEQUENCE [LARGE SCALE GENOMIC DNA]</scope>
    <source>
        <strain evidence="1">Up_M1</strain>
        <tissue evidence="1">Testis</tissue>
    </source>
</reference>
<sequence length="53" mass="6478">MERRSRFVLERLARTYSKWNININAPKSQITGYCLMYRWWWPTSTGNTNMEGY</sequence>
<dbReference type="EMBL" id="JAGEUA010000002">
    <property type="protein sequence ID" value="KAL1006883.1"/>
    <property type="molecule type" value="Genomic_DNA"/>
</dbReference>
<evidence type="ECO:0000313" key="1">
    <source>
        <dbReference type="EMBL" id="KAL1006883.1"/>
    </source>
</evidence>
<organism evidence="1 2">
    <name type="scientific">Umbra pygmaea</name>
    <name type="common">Eastern mudminnow</name>
    <dbReference type="NCBI Taxonomy" id="75934"/>
    <lineage>
        <taxon>Eukaryota</taxon>
        <taxon>Metazoa</taxon>
        <taxon>Chordata</taxon>
        <taxon>Craniata</taxon>
        <taxon>Vertebrata</taxon>
        <taxon>Euteleostomi</taxon>
        <taxon>Actinopterygii</taxon>
        <taxon>Neopterygii</taxon>
        <taxon>Teleostei</taxon>
        <taxon>Protacanthopterygii</taxon>
        <taxon>Esociformes</taxon>
        <taxon>Umbridae</taxon>
        <taxon>Umbra</taxon>
    </lineage>
</organism>
<evidence type="ECO:0008006" key="3">
    <source>
        <dbReference type="Google" id="ProtNLM"/>
    </source>
</evidence>
<accession>A0ABD0XD79</accession>
<dbReference type="AlphaFoldDB" id="A0ABD0XD79"/>
<proteinExistence type="predicted"/>
<keyword evidence="2" id="KW-1185">Reference proteome</keyword>
<protein>
    <recommendedName>
        <fullName evidence="3">Reverse transcriptase</fullName>
    </recommendedName>
</protein>
<comment type="caution">
    <text evidence="1">The sequence shown here is derived from an EMBL/GenBank/DDBJ whole genome shotgun (WGS) entry which is preliminary data.</text>
</comment>